<dbReference type="EC" id="1.4.3.4" evidence="3"/>
<keyword evidence="5" id="KW-0732">Signal</keyword>
<accession>A0AAN8FII3</accession>
<comment type="similarity">
    <text evidence="2">Belongs to the flavin monoamine oxidase family.</text>
</comment>
<feature type="chain" id="PRO_5042883685" description="monoamine oxidase" evidence="5">
    <location>
        <begin position="20"/>
        <end position="203"/>
    </location>
</feature>
<dbReference type="GO" id="GO:0005741">
    <property type="term" value="C:mitochondrial outer membrane"/>
    <property type="evidence" value="ECO:0007669"/>
    <property type="project" value="UniProtKB-SubCell"/>
</dbReference>
<protein>
    <recommendedName>
        <fullName evidence="3">monoamine oxidase</fullName>
        <ecNumber evidence="3">1.4.3.4</ecNumber>
    </recommendedName>
</protein>
<dbReference type="EMBL" id="WIXE01010518">
    <property type="protein sequence ID" value="KAK5977510.1"/>
    <property type="molecule type" value="Genomic_DNA"/>
</dbReference>
<dbReference type="PANTHER" id="PTHR43563">
    <property type="entry name" value="AMINE OXIDASE"/>
    <property type="match status" value="1"/>
</dbReference>
<evidence type="ECO:0000256" key="2">
    <source>
        <dbReference type="ARBA" id="ARBA00005995"/>
    </source>
</evidence>
<evidence type="ECO:0000256" key="1">
    <source>
        <dbReference type="ARBA" id="ARBA00004362"/>
    </source>
</evidence>
<dbReference type="InterPro" id="IPR036188">
    <property type="entry name" value="FAD/NAD-bd_sf"/>
</dbReference>
<dbReference type="Gene3D" id="3.50.50.60">
    <property type="entry name" value="FAD/NAD(P)-binding domain"/>
    <property type="match status" value="1"/>
</dbReference>
<sequence>MIASATVLAVCSLLATSDSIPESDEYDVVIVGAGLTGLSTARELKKLAPKARVKLLEARDQVGGRIRARTMRTAEGEAWLDTGSHFISPTAPALSSLISELGLPLFTQTNCGTRTLDIRTKRMVESQLLTARHSFRDVLNSMVLPSWASKNVHDFLMSVDRTKPAMDTANRLLQTLFDSPDKSVSILHLILAAASENATVADL</sequence>
<feature type="non-terminal residue" evidence="7">
    <location>
        <position position="203"/>
    </location>
</feature>
<dbReference type="AlphaFoldDB" id="A0AAN8FII3"/>
<dbReference type="PANTHER" id="PTHR43563:SF18">
    <property type="entry name" value="AMINE OXIDASE DOMAIN-CONTAINING PROTEIN"/>
    <property type="match status" value="1"/>
</dbReference>
<feature type="domain" description="Amine oxidase" evidence="6">
    <location>
        <begin position="35"/>
        <end position="170"/>
    </location>
</feature>
<evidence type="ECO:0000256" key="4">
    <source>
        <dbReference type="ARBA" id="ARBA00048448"/>
    </source>
</evidence>
<dbReference type="SUPFAM" id="SSF51905">
    <property type="entry name" value="FAD/NAD(P)-binding domain"/>
    <property type="match status" value="1"/>
</dbReference>
<dbReference type="Pfam" id="PF01593">
    <property type="entry name" value="Amino_oxidase"/>
    <property type="match status" value="1"/>
</dbReference>
<keyword evidence="8" id="KW-1185">Reference proteome</keyword>
<reference evidence="7 8" key="1">
    <citation type="submission" date="2019-10" db="EMBL/GenBank/DDBJ databases">
        <title>Assembly and Annotation for the nematode Trichostrongylus colubriformis.</title>
        <authorList>
            <person name="Martin J."/>
        </authorList>
    </citation>
    <scope>NUCLEOTIDE SEQUENCE [LARGE SCALE GENOMIC DNA]</scope>
    <source>
        <strain evidence="7">G859</strain>
        <tissue evidence="7">Whole worm</tissue>
    </source>
</reference>
<dbReference type="GO" id="GO:0097621">
    <property type="term" value="F:monoamine oxidase activity"/>
    <property type="evidence" value="ECO:0007669"/>
    <property type="project" value="UniProtKB-EC"/>
</dbReference>
<comment type="catalytic activity">
    <reaction evidence="4">
        <text>a secondary aliphatic amine + O2 + H2O = a primary amine + an aldehyde + H2O2</text>
        <dbReference type="Rhea" id="RHEA:26414"/>
        <dbReference type="ChEBI" id="CHEBI:15377"/>
        <dbReference type="ChEBI" id="CHEBI:15379"/>
        <dbReference type="ChEBI" id="CHEBI:16240"/>
        <dbReference type="ChEBI" id="CHEBI:17478"/>
        <dbReference type="ChEBI" id="CHEBI:58855"/>
        <dbReference type="ChEBI" id="CHEBI:65296"/>
        <dbReference type="EC" id="1.4.3.4"/>
    </reaction>
</comment>
<name>A0AAN8FII3_TRICO</name>
<feature type="signal peptide" evidence="5">
    <location>
        <begin position="1"/>
        <end position="19"/>
    </location>
</feature>
<comment type="subcellular location">
    <subcellularLocation>
        <location evidence="1">Mitochondrion outer membrane</location>
        <topology evidence="1">Single-pass type IV membrane protein</topology>
        <orientation evidence="1">Cytoplasmic side</orientation>
    </subcellularLocation>
</comment>
<dbReference type="Proteomes" id="UP001331761">
    <property type="component" value="Unassembled WGS sequence"/>
</dbReference>
<dbReference type="InterPro" id="IPR002937">
    <property type="entry name" value="Amino_oxidase"/>
</dbReference>
<evidence type="ECO:0000259" key="6">
    <source>
        <dbReference type="Pfam" id="PF01593"/>
    </source>
</evidence>
<evidence type="ECO:0000313" key="8">
    <source>
        <dbReference type="Proteomes" id="UP001331761"/>
    </source>
</evidence>
<gene>
    <name evidence="7" type="ORF">GCK32_015818</name>
</gene>
<evidence type="ECO:0000256" key="5">
    <source>
        <dbReference type="SAM" id="SignalP"/>
    </source>
</evidence>
<dbReference type="InterPro" id="IPR050703">
    <property type="entry name" value="Flavin_MAO"/>
</dbReference>
<comment type="caution">
    <text evidence="7">The sequence shown here is derived from an EMBL/GenBank/DDBJ whole genome shotgun (WGS) entry which is preliminary data.</text>
</comment>
<proteinExistence type="inferred from homology"/>
<organism evidence="7 8">
    <name type="scientific">Trichostrongylus colubriformis</name>
    <name type="common">Black scour worm</name>
    <dbReference type="NCBI Taxonomy" id="6319"/>
    <lineage>
        <taxon>Eukaryota</taxon>
        <taxon>Metazoa</taxon>
        <taxon>Ecdysozoa</taxon>
        <taxon>Nematoda</taxon>
        <taxon>Chromadorea</taxon>
        <taxon>Rhabditida</taxon>
        <taxon>Rhabditina</taxon>
        <taxon>Rhabditomorpha</taxon>
        <taxon>Strongyloidea</taxon>
        <taxon>Trichostrongylidae</taxon>
        <taxon>Trichostrongylus</taxon>
    </lineage>
</organism>
<evidence type="ECO:0000313" key="7">
    <source>
        <dbReference type="EMBL" id="KAK5977510.1"/>
    </source>
</evidence>
<evidence type="ECO:0000256" key="3">
    <source>
        <dbReference type="ARBA" id="ARBA00012804"/>
    </source>
</evidence>